<keyword evidence="2 3" id="KW-0378">Hydrolase</keyword>
<evidence type="ECO:0000256" key="2">
    <source>
        <dbReference type="ARBA" id="ARBA00022801"/>
    </source>
</evidence>
<dbReference type="InterPro" id="IPR011324">
    <property type="entry name" value="Cytotoxic_necrot_fac-like_cat"/>
</dbReference>
<organism evidence="4 5">
    <name type="scientific">Rhodoferax saidenbachensis</name>
    <dbReference type="NCBI Taxonomy" id="1484693"/>
    <lineage>
        <taxon>Bacteria</taxon>
        <taxon>Pseudomonadati</taxon>
        <taxon>Pseudomonadota</taxon>
        <taxon>Betaproteobacteria</taxon>
        <taxon>Burkholderiales</taxon>
        <taxon>Comamonadaceae</taxon>
        <taxon>Rhodoferax</taxon>
    </lineage>
</organism>
<evidence type="ECO:0000256" key="3">
    <source>
        <dbReference type="HAMAP-Rule" id="MF_01440"/>
    </source>
</evidence>
<comment type="function">
    <text evidence="3">Probably deamidates glutamine residues to glutamate on methyl-accepting chemotaxis receptors (MCPs), playing an important role in chemotaxis.</text>
</comment>
<comment type="catalytic activity">
    <reaction evidence="3">
        <text>L-glutaminyl-[protein] + H2O = L-glutamyl-[protein] + NH4(+)</text>
        <dbReference type="Rhea" id="RHEA:16441"/>
        <dbReference type="Rhea" id="RHEA-COMP:10207"/>
        <dbReference type="Rhea" id="RHEA-COMP:10208"/>
        <dbReference type="ChEBI" id="CHEBI:15377"/>
        <dbReference type="ChEBI" id="CHEBI:28938"/>
        <dbReference type="ChEBI" id="CHEBI:29973"/>
        <dbReference type="ChEBI" id="CHEBI:30011"/>
        <dbReference type="EC" id="3.5.1.44"/>
    </reaction>
</comment>
<name>A0ABU1ZVU4_9BURK</name>
<dbReference type="SUPFAM" id="SSF64438">
    <property type="entry name" value="CNF1/YfiH-like putative cysteine hydrolases"/>
    <property type="match status" value="1"/>
</dbReference>
<dbReference type="Pfam" id="PF03975">
    <property type="entry name" value="CheD"/>
    <property type="match status" value="1"/>
</dbReference>
<keyword evidence="1 3" id="KW-0145">Chemotaxis</keyword>
<dbReference type="GO" id="GO:0050568">
    <property type="term" value="F:protein-glutamine glutaminase activity"/>
    <property type="evidence" value="ECO:0007669"/>
    <property type="project" value="UniProtKB-EC"/>
</dbReference>
<accession>A0ABU1ZVU4</accession>
<protein>
    <recommendedName>
        <fullName evidence="3">Probable chemoreceptor glutamine deamidase CheD</fullName>
        <ecNumber evidence="3">3.5.1.44</ecNumber>
    </recommendedName>
</protein>
<dbReference type="PANTHER" id="PTHR35147:SF3">
    <property type="entry name" value="CHEMORECEPTOR GLUTAMINE DEAMIDASE CHED 1-RELATED"/>
    <property type="match status" value="1"/>
</dbReference>
<dbReference type="Proteomes" id="UP001268089">
    <property type="component" value="Unassembled WGS sequence"/>
</dbReference>
<reference evidence="4 5" key="1">
    <citation type="submission" date="2023-07" db="EMBL/GenBank/DDBJ databases">
        <title>Sorghum-associated microbial communities from plants grown in Nebraska, USA.</title>
        <authorList>
            <person name="Schachtman D."/>
        </authorList>
    </citation>
    <scope>NUCLEOTIDE SEQUENCE [LARGE SCALE GENOMIC DNA]</scope>
    <source>
        <strain evidence="4 5">BE308</strain>
    </source>
</reference>
<dbReference type="InterPro" id="IPR038592">
    <property type="entry name" value="CheD-like_sf"/>
</dbReference>
<keyword evidence="5" id="KW-1185">Reference proteome</keyword>
<evidence type="ECO:0000256" key="1">
    <source>
        <dbReference type="ARBA" id="ARBA00022500"/>
    </source>
</evidence>
<dbReference type="EMBL" id="JAVDXO010000013">
    <property type="protein sequence ID" value="MDR7308671.1"/>
    <property type="molecule type" value="Genomic_DNA"/>
</dbReference>
<dbReference type="CDD" id="cd16352">
    <property type="entry name" value="CheD"/>
    <property type="match status" value="1"/>
</dbReference>
<comment type="caution">
    <text evidence="4">The sequence shown here is derived from an EMBL/GenBank/DDBJ whole genome shotgun (WGS) entry which is preliminary data.</text>
</comment>
<dbReference type="Gene3D" id="3.30.1330.200">
    <property type="match status" value="1"/>
</dbReference>
<dbReference type="PANTHER" id="PTHR35147">
    <property type="entry name" value="CHEMORECEPTOR GLUTAMINE DEAMIDASE CHED-RELATED"/>
    <property type="match status" value="1"/>
</dbReference>
<dbReference type="HAMAP" id="MF_01440">
    <property type="entry name" value="CheD"/>
    <property type="match status" value="1"/>
</dbReference>
<proteinExistence type="inferred from homology"/>
<evidence type="ECO:0000313" key="4">
    <source>
        <dbReference type="EMBL" id="MDR7308671.1"/>
    </source>
</evidence>
<dbReference type="EC" id="3.5.1.44" evidence="3"/>
<comment type="similarity">
    <text evidence="3">Belongs to the CheD family.</text>
</comment>
<gene>
    <name evidence="3" type="primary">cheD</name>
    <name evidence="4" type="ORF">J2X15_003992</name>
</gene>
<sequence>MHKSAHTVDIFLHPGDVFFGGHDTRIRTLLGSCVAITMWHPGMLAGGMCHYMLPRVPRERQHALDGRYADEAMELMLCEIREAYTAPMEYQVKLFGGGHMFSAHQAAGVEHVGKKNVEMAHVLMKRHGFSTHAEHLGGAGYRNLMFDLWNGHVWMCHQPPVLSGISKGALCEQ</sequence>
<dbReference type="RefSeq" id="WP_310346316.1">
    <property type="nucleotide sequence ID" value="NZ_JAVDXO010000013.1"/>
</dbReference>
<dbReference type="InterPro" id="IPR005659">
    <property type="entry name" value="Chemorcpt_Glu_NH3ase_CheD"/>
</dbReference>
<evidence type="ECO:0000313" key="5">
    <source>
        <dbReference type="Proteomes" id="UP001268089"/>
    </source>
</evidence>